<evidence type="ECO:0007829" key="4">
    <source>
        <dbReference type="PDB" id="8G2Z"/>
    </source>
</evidence>
<evidence type="ECO:0000313" key="3">
    <source>
        <dbReference type="Proteomes" id="UP000009168"/>
    </source>
</evidence>
<dbReference type="InParanoid" id="Q231B6"/>
<dbReference type="EMDB" id="EMD-40436"/>
<evidence type="ECO:0007829" key="5">
    <source>
        <dbReference type="PDB" id="8G3D"/>
    </source>
</evidence>
<dbReference type="OrthoDB" id="296020at2759"/>
<keyword evidence="3" id="KW-1185">Reference proteome</keyword>
<reference evidence="4 5" key="2">
    <citation type="journal article" date="2023" name="Nat. Commun.">
        <title>Native doublet microtubules from Tetrahymena thermophila reveal the importance of outer junction proteins.</title>
        <authorList>
            <person name="Kubo S."/>
            <person name="Black C.S."/>
            <person name="Joachimiak E."/>
            <person name="Yang S.K."/>
            <person name="Legal T."/>
            <person name="Peri K."/>
            <person name="Khalifa A.A.Z."/>
            <person name="Ghanaeian A."/>
            <person name="McCafferty C.L."/>
            <person name="Valente-Paterno M."/>
            <person name="De Bellis C."/>
            <person name="Huynh P.M."/>
            <person name="Fan Z."/>
            <person name="Marcotte E.M."/>
            <person name="Wloga D."/>
            <person name="Bui K.H."/>
        </authorList>
    </citation>
    <scope>STRUCTURE BY ELECTRON MICROSCOPY (3.70 ANGSTROMS)</scope>
</reference>
<sequence length="518" mass="60931">MTDNPQQPHKSKQEIQREQRKELARELRKAHFDLGFKEGFDDETRYREFYKWYDLEQSEKTKQEMLKLRNDLRSTHYILGTDDPNKLFVSTATQSFVKPVNPQVSQLSVETKNDLRSHHFNLGHYNDKVLSDYKLNYDQKQIDPETLKDRKEQINFLRKHNHDFGDKNNYHSSMYNENFNKSYDPQFLKQGKSKEEIMQQIVDLRKTNLVMGNNNPQFTSEAMSEFNNKPQAFRTQVDLGLKKSHFKLGEDPSLYETTTAKTYQGKQMFQHDPEKIKALSKDLRAEHFKLGNDPQSYTSEAAAKFKEFDKNSLTQQPDMSYLYRSHFNLEGFGGSNPVQHYVSNYKQNYEPKAAQKSEATRNDRADRGSHIVFGSDKIDDQFKSEAQKNFVNFGRQAPSALEKEVQADLRRHHYQFGTDQPEMISEMKKTFNDKTKESSQSKLDPNLIKDLRSNHFEYGTMGNEYTTTMQDIGRYQCQPSRLNPELAKDLRSHHFRPGDLEKYYDTTYRLAFIDFKAV</sequence>
<evidence type="ECO:0007829" key="6">
    <source>
        <dbReference type="PDB" id="8SF7"/>
    </source>
</evidence>
<dbReference type="EMBL" id="GG662532">
    <property type="protein sequence ID" value="EAR91123.1"/>
    <property type="molecule type" value="Genomic_DNA"/>
</dbReference>
<name>Q231B6_TETTS</name>
<gene>
    <name evidence="2" type="ORF">TTHERM_00433410</name>
</gene>
<evidence type="ECO:0000256" key="1">
    <source>
        <dbReference type="SAM" id="MobiDB-lite"/>
    </source>
</evidence>
<reference evidence="3" key="1">
    <citation type="journal article" date="2006" name="PLoS Biol.">
        <title>Macronuclear genome sequence of the ciliate Tetrahymena thermophila, a model eukaryote.</title>
        <authorList>
            <person name="Eisen J.A."/>
            <person name="Coyne R.S."/>
            <person name="Wu M."/>
            <person name="Wu D."/>
            <person name="Thiagarajan M."/>
            <person name="Wortman J.R."/>
            <person name="Badger J.H."/>
            <person name="Ren Q."/>
            <person name="Amedeo P."/>
            <person name="Jones K.M."/>
            <person name="Tallon L.J."/>
            <person name="Delcher A.L."/>
            <person name="Salzberg S.L."/>
            <person name="Silva J.C."/>
            <person name="Haas B.J."/>
            <person name="Majoros W.H."/>
            <person name="Farzad M."/>
            <person name="Carlton J.M."/>
            <person name="Smith R.K. Jr."/>
            <person name="Garg J."/>
            <person name="Pearlman R.E."/>
            <person name="Karrer K.M."/>
            <person name="Sun L."/>
            <person name="Manning G."/>
            <person name="Elde N.C."/>
            <person name="Turkewitz A.P."/>
            <person name="Asai D.J."/>
            <person name="Wilkes D.E."/>
            <person name="Wang Y."/>
            <person name="Cai H."/>
            <person name="Collins K."/>
            <person name="Stewart B.A."/>
            <person name="Lee S.R."/>
            <person name="Wilamowska K."/>
            <person name="Weinberg Z."/>
            <person name="Ruzzo W.L."/>
            <person name="Wloga D."/>
            <person name="Gaertig J."/>
            <person name="Frankel J."/>
            <person name="Tsao C.-C."/>
            <person name="Gorovsky M.A."/>
            <person name="Keeling P.J."/>
            <person name="Waller R.F."/>
            <person name="Patron N.J."/>
            <person name="Cherry J.M."/>
            <person name="Stover N.A."/>
            <person name="Krieger C.J."/>
            <person name="del Toro C."/>
            <person name="Ryder H.F."/>
            <person name="Williamson S.C."/>
            <person name="Barbeau R.A."/>
            <person name="Hamilton E.P."/>
            <person name="Orias E."/>
        </authorList>
    </citation>
    <scope>NUCLEOTIDE SEQUENCE [LARGE SCALE GENOMIC DNA]</scope>
    <source>
        <strain evidence="3">SB210</strain>
    </source>
</reference>
<keyword evidence="4 5" id="KW-0002">3D-structure</keyword>
<accession>Q231B6</accession>
<reference evidence="6" key="3">
    <citation type="journal article" date="2024" name="Elife">
        <title>Effect of alpha-tubulin acetylation on the doublet microtubule structure.</title>
        <authorList>
            <person name="Yang S.K."/>
            <person name="Kubo S."/>
            <person name="Black C.S."/>
            <person name="Peri K."/>
            <person name="Dai D."/>
            <person name="Legal T."/>
            <person name="Valente-Paterno M."/>
            <person name="Gaertig J."/>
            <person name="Bui K.H."/>
        </authorList>
    </citation>
    <scope>STRUCTURE BY ELECTRON MICROSCOPY (4.10 ANGSTROMS)</scope>
</reference>
<feature type="region of interest" description="Disordered" evidence="1">
    <location>
        <begin position="1"/>
        <end position="22"/>
    </location>
</feature>
<dbReference type="EMDB" id="EMD-29692"/>
<dbReference type="eggNOG" id="ENOG502SQ2Z">
    <property type="taxonomic scope" value="Eukaryota"/>
</dbReference>
<organism evidence="2 3">
    <name type="scientific">Tetrahymena thermophila (strain SB210)</name>
    <dbReference type="NCBI Taxonomy" id="312017"/>
    <lineage>
        <taxon>Eukaryota</taxon>
        <taxon>Sar</taxon>
        <taxon>Alveolata</taxon>
        <taxon>Ciliophora</taxon>
        <taxon>Intramacronucleata</taxon>
        <taxon>Oligohymenophorea</taxon>
        <taxon>Hymenostomatida</taxon>
        <taxon>Tetrahymenina</taxon>
        <taxon>Tetrahymenidae</taxon>
        <taxon>Tetrahymena</taxon>
    </lineage>
</organism>
<dbReference type="EMDB" id="EMD-29685"/>
<dbReference type="Proteomes" id="UP000009168">
    <property type="component" value="Unassembled WGS sequence"/>
</dbReference>
<feature type="compositionally biased region" description="Basic and acidic residues" evidence="1">
    <location>
        <begin position="11"/>
        <end position="22"/>
    </location>
</feature>
<dbReference type="PDB" id="8G2Z">
    <property type="method" value="EM"/>
    <property type="resolution" value="4.10 A"/>
    <property type="chains" value="6H=1-518"/>
</dbReference>
<dbReference type="PDB" id="8G3D">
    <property type="method" value="EM"/>
    <property type="resolution" value="3.70 A"/>
    <property type="chains" value="6H=1-518"/>
</dbReference>
<evidence type="ECO:0000313" key="2">
    <source>
        <dbReference type="EMBL" id="EAR91123.1"/>
    </source>
</evidence>
<proteinExistence type="evidence at protein level"/>
<dbReference type="PDB" id="8SF7">
    <property type="method" value="EM"/>
    <property type="resolution" value="4.10 A"/>
    <property type="chains" value="6H=1-518"/>
</dbReference>
<dbReference type="GeneID" id="7836919"/>
<dbReference type="KEGG" id="tet:TTHERM_00433410"/>
<dbReference type="OMA" id="RKTNLVM"/>
<dbReference type="HOGENOM" id="CLU_574278_0_0_1"/>
<dbReference type="RefSeq" id="XP_001011368.1">
    <property type="nucleotide sequence ID" value="XM_001011368.3"/>
</dbReference>
<dbReference type="AlphaFoldDB" id="Q231B6"/>
<protein>
    <submittedName>
        <fullName evidence="2">Uncharacterized protein</fullName>
    </submittedName>
</protein>